<feature type="region of interest" description="Disordered" evidence="2">
    <location>
        <begin position="558"/>
        <end position="592"/>
    </location>
</feature>
<feature type="region of interest" description="Disordered" evidence="2">
    <location>
        <begin position="474"/>
        <end position="530"/>
    </location>
</feature>
<organism evidence="3 4">
    <name type="scientific">Oikopleura dioica</name>
    <name type="common">Tunicate</name>
    <dbReference type="NCBI Taxonomy" id="34765"/>
    <lineage>
        <taxon>Eukaryota</taxon>
        <taxon>Metazoa</taxon>
        <taxon>Chordata</taxon>
        <taxon>Tunicata</taxon>
        <taxon>Appendicularia</taxon>
        <taxon>Copelata</taxon>
        <taxon>Oikopleuridae</taxon>
        <taxon>Oikopleura</taxon>
    </lineage>
</organism>
<feature type="compositionally biased region" description="Polar residues" evidence="2">
    <location>
        <begin position="503"/>
        <end position="513"/>
    </location>
</feature>
<feature type="compositionally biased region" description="Basic and acidic residues" evidence="2">
    <location>
        <begin position="638"/>
        <end position="654"/>
    </location>
</feature>
<feature type="compositionally biased region" description="Polar residues" evidence="2">
    <location>
        <begin position="203"/>
        <end position="212"/>
    </location>
</feature>
<feature type="region of interest" description="Disordered" evidence="2">
    <location>
        <begin position="67"/>
        <end position="461"/>
    </location>
</feature>
<reference evidence="3 4" key="1">
    <citation type="submission" date="2021-04" db="EMBL/GenBank/DDBJ databases">
        <authorList>
            <person name="Bliznina A."/>
        </authorList>
    </citation>
    <scope>NUCLEOTIDE SEQUENCE [LARGE SCALE GENOMIC DNA]</scope>
</reference>
<keyword evidence="4" id="KW-1185">Reference proteome</keyword>
<feature type="region of interest" description="Disordered" evidence="2">
    <location>
        <begin position="622"/>
        <end position="695"/>
    </location>
</feature>
<evidence type="ECO:0000256" key="1">
    <source>
        <dbReference type="SAM" id="Coils"/>
    </source>
</evidence>
<protein>
    <submittedName>
        <fullName evidence="3">Oidioi.mRNA.OKI2018_I69.chr1.g1945.t1.cds</fullName>
    </submittedName>
</protein>
<feature type="compositionally biased region" description="Polar residues" evidence="2">
    <location>
        <begin position="233"/>
        <end position="249"/>
    </location>
</feature>
<name>A0ABN7ST07_OIKDI</name>
<evidence type="ECO:0000313" key="4">
    <source>
        <dbReference type="Proteomes" id="UP001158576"/>
    </source>
</evidence>
<accession>A0ABN7ST07</accession>
<feature type="compositionally biased region" description="Basic and acidic residues" evidence="2">
    <location>
        <begin position="252"/>
        <end position="282"/>
    </location>
</feature>
<keyword evidence="1" id="KW-0175">Coiled coil</keyword>
<evidence type="ECO:0000256" key="2">
    <source>
        <dbReference type="SAM" id="MobiDB-lite"/>
    </source>
</evidence>
<proteinExistence type="predicted"/>
<sequence>MSKRLKNERWWEREDFDDLTMDEKLAFLANDGAELMGPGPDGEFREVRENVRKYVKGEIQWIKTYKEVPSPINSTPVRIDSSTQSTAETSSSQAHQTKPTTSNAPSGQCPSSKTSRPQKKSSTSVRQAEQKISKRGAFSSDSENEGLTASIPERPTKALRKKQKIITDTKDSSIYLSDSVSDQITSTEMDRFVLPPVERLPQETINRSSPKTSDFDTPDPSKEDARPPGWNAALNTRVTQTSTGSSANSFDLFHESTPEEKNDVIPPKKSENSKKKAADDKGLLNSAKKKPKFDNGLPDFSDNTPEPSQDTVPYQPVVSSAPQQKSKSKVDFTDSDSEKSHPPSPDVHFHSRRSGKELVHCLSSDNENEEEEARDSGSSTTRMPAQPKPKILKKIRPSITPKQALSSSSDDDEPQQSENLTKTATVNSFTVIPDTPKVENRPKRRIFYIPRPSQSSDEDQQALKNTVMVNGTIVISDSPETQRNESKYDYDSYKDHDYRESRTSIAARTSPQEVSHAEHGAFSNDSDSEDCEELYKQGNRSFNLPTTALRLNTSATLAKRTTRTATRPRTVSTRDSKRFDSSSDEIKTTESDIQRRGDLKKVKRKRRHRNYAIPWFNVDEKNPVEDPNELPIITAGGNHDDAEVNSDLNERIDEVSISQPNEAKTNENSEEKSNRPREAAIKRRHNIPPRPDSSENMEIQNLIVDEQEDSVVQPGETMIGFDPAEIVSNIYSNPDLVNEDKENAPADIGLPKEDVLNKLNLFGVPAQFIEMLASKIEEELGSEILRIRQEDFLLIFSNWLAECQNAEEGSYYNDSFADLCNTSQLSDSRPDISGIYSQGHSPASSVSEENRDSVSQLSSITRSFSIPAHLNRPLFEETISVGSYTGYGGASPQKKLKESNSMELCNSKLAAEIANYKTYYQKSLSENERLQQTLDVKERDYKAIEDELEQMKKQYKMMKLTNENLNSDIDHMNEIREGSRKKDARIKELELELKSVNEDCEKAWERVNILTGEKDQLISDLEEERSRNIVLRQEMTIDRQEMANQVKELRMNCEELRKNLEDEKFRCSQVVKESEAKCREVEEYKSRVHELEEKMHDSGEVIYFSPEEQIKKQKNLQDEFEQSTDYRSFQHEEMQSLKKKLDEATRKAEIAMKEREEGLETVARLERELKTVRAITQTRKTPEKKAKKVPVTNAAIQTSPIKEVKKRVTQSYLLSLSLSRNQQHALW</sequence>
<feature type="compositionally biased region" description="Low complexity" evidence="2">
    <location>
        <begin position="558"/>
        <end position="571"/>
    </location>
</feature>
<feature type="compositionally biased region" description="Polar residues" evidence="2">
    <location>
        <begin position="835"/>
        <end position="852"/>
    </location>
</feature>
<feature type="compositionally biased region" description="Polar residues" evidence="2">
    <location>
        <begin position="416"/>
        <end position="430"/>
    </location>
</feature>
<dbReference type="Proteomes" id="UP001158576">
    <property type="component" value="Chromosome 1"/>
</dbReference>
<dbReference type="EMBL" id="OU015566">
    <property type="protein sequence ID" value="CAG5105232.1"/>
    <property type="molecule type" value="Genomic_DNA"/>
</dbReference>
<feature type="compositionally biased region" description="Basic and acidic residues" evidence="2">
    <location>
        <begin position="328"/>
        <end position="341"/>
    </location>
</feature>
<feature type="compositionally biased region" description="Basic and acidic residues" evidence="2">
    <location>
        <begin position="664"/>
        <end position="681"/>
    </location>
</feature>
<feature type="compositionally biased region" description="Basic and acidic residues" evidence="2">
    <location>
        <begin position="572"/>
        <end position="592"/>
    </location>
</feature>
<feature type="compositionally biased region" description="Polar residues" evidence="2">
    <location>
        <begin position="301"/>
        <end position="325"/>
    </location>
</feature>
<feature type="compositionally biased region" description="Basic and acidic residues" evidence="2">
    <location>
        <begin position="480"/>
        <end position="502"/>
    </location>
</feature>
<feature type="coiled-coil region" evidence="1">
    <location>
        <begin position="1127"/>
        <end position="1168"/>
    </location>
</feature>
<feature type="coiled-coil region" evidence="1">
    <location>
        <begin position="920"/>
        <end position="1101"/>
    </location>
</feature>
<evidence type="ECO:0000313" key="3">
    <source>
        <dbReference type="EMBL" id="CAG5105232.1"/>
    </source>
</evidence>
<gene>
    <name evidence="3" type="ORF">OKIOD_LOCUS10710</name>
</gene>
<feature type="compositionally biased region" description="Polar residues" evidence="2">
    <location>
        <begin position="172"/>
        <end position="187"/>
    </location>
</feature>
<feature type="compositionally biased region" description="Low complexity" evidence="2">
    <location>
        <begin position="81"/>
        <end position="97"/>
    </location>
</feature>
<feature type="region of interest" description="Disordered" evidence="2">
    <location>
        <begin position="831"/>
        <end position="852"/>
    </location>
</feature>
<feature type="compositionally biased region" description="Polar residues" evidence="2">
    <location>
        <begin position="98"/>
        <end position="127"/>
    </location>
</feature>